<accession>A0AA39WI95</accession>
<comment type="caution">
    <text evidence="2">The sequence shown here is derived from an EMBL/GenBank/DDBJ whole genome shotgun (WGS) entry which is preliminary data.</text>
</comment>
<feature type="region of interest" description="Disordered" evidence="1">
    <location>
        <begin position="1"/>
        <end position="44"/>
    </location>
</feature>
<gene>
    <name evidence="2" type="ORF">B0T17DRAFT_656970</name>
</gene>
<dbReference type="Proteomes" id="UP001174934">
    <property type="component" value="Unassembled WGS sequence"/>
</dbReference>
<dbReference type="EMBL" id="JAULSR010000006">
    <property type="protein sequence ID" value="KAK0615902.1"/>
    <property type="molecule type" value="Genomic_DNA"/>
</dbReference>
<feature type="compositionally biased region" description="Low complexity" evidence="1">
    <location>
        <begin position="355"/>
        <end position="368"/>
    </location>
</feature>
<reference evidence="2" key="1">
    <citation type="submission" date="2023-06" db="EMBL/GenBank/DDBJ databases">
        <title>Genome-scale phylogeny and comparative genomics of the fungal order Sordariales.</title>
        <authorList>
            <consortium name="Lawrence Berkeley National Laboratory"/>
            <person name="Hensen N."/>
            <person name="Bonometti L."/>
            <person name="Westerberg I."/>
            <person name="Brannstrom I.O."/>
            <person name="Guillou S."/>
            <person name="Cros-Aarteil S."/>
            <person name="Calhoun S."/>
            <person name="Haridas S."/>
            <person name="Kuo A."/>
            <person name="Mondo S."/>
            <person name="Pangilinan J."/>
            <person name="Riley R."/>
            <person name="LaButti K."/>
            <person name="Andreopoulos B."/>
            <person name="Lipzen A."/>
            <person name="Chen C."/>
            <person name="Yanf M."/>
            <person name="Daum C."/>
            <person name="Ng V."/>
            <person name="Clum A."/>
            <person name="Steindorff A."/>
            <person name="Ohm R."/>
            <person name="Martin F."/>
            <person name="Silar P."/>
            <person name="Natvig D."/>
            <person name="Lalanne C."/>
            <person name="Gautier V."/>
            <person name="Ament-velasquez S.L."/>
            <person name="Kruys A."/>
            <person name="Hutchinson M.I."/>
            <person name="Powell A.J."/>
            <person name="Barry K."/>
            <person name="Miller A.N."/>
            <person name="Grigoriev I.V."/>
            <person name="Debuchy R."/>
            <person name="Gladieux P."/>
            <person name="Thoren M.H."/>
            <person name="Johannesson H."/>
        </authorList>
    </citation>
    <scope>NUCLEOTIDE SEQUENCE</scope>
    <source>
        <strain evidence="2">SMH3391-2</strain>
    </source>
</reference>
<keyword evidence="3" id="KW-1185">Reference proteome</keyword>
<evidence type="ECO:0000313" key="2">
    <source>
        <dbReference type="EMBL" id="KAK0615902.1"/>
    </source>
</evidence>
<evidence type="ECO:0000256" key="1">
    <source>
        <dbReference type="SAM" id="MobiDB-lite"/>
    </source>
</evidence>
<feature type="compositionally biased region" description="Low complexity" evidence="1">
    <location>
        <begin position="327"/>
        <end position="342"/>
    </location>
</feature>
<proteinExistence type="predicted"/>
<evidence type="ECO:0000313" key="3">
    <source>
        <dbReference type="Proteomes" id="UP001174934"/>
    </source>
</evidence>
<protein>
    <submittedName>
        <fullName evidence="2">Uncharacterized protein</fullName>
    </submittedName>
</protein>
<feature type="region of interest" description="Disordered" evidence="1">
    <location>
        <begin position="279"/>
        <end position="386"/>
    </location>
</feature>
<organism evidence="2 3">
    <name type="scientific">Bombardia bombarda</name>
    <dbReference type="NCBI Taxonomy" id="252184"/>
    <lineage>
        <taxon>Eukaryota</taxon>
        <taxon>Fungi</taxon>
        <taxon>Dikarya</taxon>
        <taxon>Ascomycota</taxon>
        <taxon>Pezizomycotina</taxon>
        <taxon>Sordariomycetes</taxon>
        <taxon>Sordariomycetidae</taxon>
        <taxon>Sordariales</taxon>
        <taxon>Lasiosphaeriaceae</taxon>
        <taxon>Bombardia</taxon>
    </lineage>
</organism>
<dbReference type="AlphaFoldDB" id="A0AA39WI95"/>
<sequence length="560" mass="61156">MGRLGPLTSQALGRSPYDDVVQGEGVADPNEPLQLYDDRGRPVNPETRRINRDVIRSHNEVMLVIGVAEPETSTIDVQTDSAQKHQDYEDEIGEKLFYVGEVLETAGAWGVNGLRQRILLYKQYARIPFHQLFLLQSSQQSWQSYLFAGLPSFLASNVVQQVSLGDPYDYLLSTYCARVYIRLHLDLFTFLQRTGIISSSQLLPSWRFFVPGSSQSPIPIPRLPTSFTWTGSTKWLAALALGATPFAAFYLYRKFSNRVTEYLQLKIYQNIPRPFNPNSYHRLAAKKSAPPPPPPVTTTTPTEPPAGQEVPAEAEQQPRTGRELIRTSEPAATSSASPAPGSEAEDPLPDPAAAPLPTTTTTTTTTTTPRRHSHGHPGQDEFASDDEDMEIVSATLISFDVEASDSADVAPGGVWSAELRPNVSDAASRAMLNQPPLYRDTMLTRLPAVIAADLLAARLAQTLTAPFESLALLGVARSYIMQRVGGGVLVGIEALHGGMGGGLLEAFSWGRMANVLGVELLVLFLQSDWWGALTLVGESFGVSEEEWGEREEEMAMGEGG</sequence>
<name>A0AA39WI95_9PEZI</name>